<keyword evidence="3" id="KW-0472">Membrane</keyword>
<feature type="domain" description="Major facilitator superfamily (MFS) profile" evidence="4">
    <location>
        <begin position="133"/>
        <end position="359"/>
    </location>
</feature>
<feature type="transmembrane region" description="Helical" evidence="3">
    <location>
        <begin position="161"/>
        <end position="179"/>
    </location>
</feature>
<dbReference type="Pfam" id="PF07690">
    <property type="entry name" value="MFS_1"/>
    <property type="match status" value="2"/>
</dbReference>
<dbReference type="OrthoDB" id="6499973at2759"/>
<feature type="transmembrane region" description="Helical" evidence="3">
    <location>
        <begin position="259"/>
        <end position="277"/>
    </location>
</feature>
<feature type="transmembrane region" description="Helical" evidence="3">
    <location>
        <begin position="289"/>
        <end position="309"/>
    </location>
</feature>
<feature type="transmembrane region" description="Helical" evidence="3">
    <location>
        <begin position="88"/>
        <end position="108"/>
    </location>
</feature>
<dbReference type="Gene3D" id="1.20.1250.20">
    <property type="entry name" value="MFS general substrate transporter like domains"/>
    <property type="match status" value="2"/>
</dbReference>
<reference evidence="5 6" key="1">
    <citation type="submission" date="2015-08" db="EMBL/GenBank/DDBJ databases">
        <title>Genome sequencing of Penicillium nordicum.</title>
        <authorList>
            <person name="Nguyen H.D."/>
            <person name="Seifert K.A."/>
        </authorList>
    </citation>
    <scope>NUCLEOTIDE SEQUENCE [LARGE SCALE GENOMIC DNA]</scope>
    <source>
        <strain evidence="5 6">DAOMC 185683</strain>
    </source>
</reference>
<dbReference type="PANTHER" id="PTHR11360:SF315">
    <property type="entry name" value="TRANSPORTER MCH2-RELATED"/>
    <property type="match status" value="1"/>
</dbReference>
<dbReference type="InterPro" id="IPR011701">
    <property type="entry name" value="MFS"/>
</dbReference>
<dbReference type="AlphaFoldDB" id="A0A0M8P5C0"/>
<evidence type="ECO:0000256" key="3">
    <source>
        <dbReference type="SAM" id="Phobius"/>
    </source>
</evidence>
<feature type="transmembrane region" description="Helical" evidence="3">
    <location>
        <begin position="224"/>
        <end position="247"/>
    </location>
</feature>
<proteinExistence type="inferred from homology"/>
<dbReference type="EMBL" id="LHQQ01000072">
    <property type="protein sequence ID" value="KOS43857.1"/>
    <property type="molecule type" value="Genomic_DNA"/>
</dbReference>
<evidence type="ECO:0000313" key="6">
    <source>
        <dbReference type="Proteomes" id="UP000037696"/>
    </source>
</evidence>
<dbReference type="PANTHER" id="PTHR11360">
    <property type="entry name" value="MONOCARBOXYLATE TRANSPORTER"/>
    <property type="match status" value="1"/>
</dbReference>
<gene>
    <name evidence="5" type="ORF">ACN38_g5230</name>
</gene>
<feature type="transmembrane region" description="Helical" evidence="3">
    <location>
        <begin position="57"/>
        <end position="76"/>
    </location>
</feature>
<feature type="transmembrane region" description="Helical" evidence="3">
    <location>
        <begin position="22"/>
        <end position="45"/>
    </location>
</feature>
<evidence type="ECO:0000256" key="1">
    <source>
        <dbReference type="ARBA" id="ARBA00004141"/>
    </source>
</evidence>
<comment type="similarity">
    <text evidence="2">Belongs to the major facilitator superfamily. Monocarboxylate porter (TC 2.A.1.13) family.</text>
</comment>
<organism evidence="5 6">
    <name type="scientific">Penicillium nordicum</name>
    <dbReference type="NCBI Taxonomy" id="229535"/>
    <lineage>
        <taxon>Eukaryota</taxon>
        <taxon>Fungi</taxon>
        <taxon>Dikarya</taxon>
        <taxon>Ascomycota</taxon>
        <taxon>Pezizomycotina</taxon>
        <taxon>Eurotiomycetes</taxon>
        <taxon>Eurotiomycetidae</taxon>
        <taxon>Eurotiales</taxon>
        <taxon>Aspergillaceae</taxon>
        <taxon>Penicillium</taxon>
    </lineage>
</organism>
<comment type="subcellular location">
    <subcellularLocation>
        <location evidence="1">Membrane</location>
        <topology evidence="1">Multi-pass membrane protein</topology>
    </subcellularLocation>
</comment>
<accession>A0A0M8P5C0</accession>
<protein>
    <recommendedName>
        <fullName evidence="4">Major facilitator superfamily (MFS) profile domain-containing protein</fullName>
    </recommendedName>
</protein>
<name>A0A0M8P5C0_9EURO</name>
<sequence length="359" mass="39528">MAVGVILETAALLGASWSTEIWQLYLSQGVCFGWGLGMQYLSTTYLIPQWFDKHRSLAAGICTGGTGTGGLIYSLATHAMLARFGIPWSYRILAIVQLAVNTICVLIVRDRSPPGGGTHKMPKINFRLCLRYEMWLAIGWSFFSVMRFMVIWFSLATYGRSIGLTSTQGSIVTAVMNIGQMFGRPMVGLLSDRIGRINMAAIATCISGLLCLLLWVFARTYASLTIFALLAGIFFGTYWTVVGPMGAEVVGLDDLQSGLAIIWLACIIPATFGEAIGLELHTSGSHPYLGTQLFTGFMYIAAFLFLVLLRSWKLKRRELDSLTSISMSARHTRIEEAPVVQVPGKFRESARYLISWGKV</sequence>
<dbReference type="InterPro" id="IPR050327">
    <property type="entry name" value="Proton-linked_MCT"/>
</dbReference>
<keyword evidence="3" id="KW-0812">Transmembrane</keyword>
<comment type="caution">
    <text evidence="5">The sequence shown here is derived from an EMBL/GenBank/DDBJ whole genome shotgun (WGS) entry which is preliminary data.</text>
</comment>
<dbReference type="InterPro" id="IPR020846">
    <property type="entry name" value="MFS_dom"/>
</dbReference>
<dbReference type="GO" id="GO:0016020">
    <property type="term" value="C:membrane"/>
    <property type="evidence" value="ECO:0007669"/>
    <property type="project" value="UniProtKB-SubCell"/>
</dbReference>
<dbReference type="InterPro" id="IPR036259">
    <property type="entry name" value="MFS_trans_sf"/>
</dbReference>
<keyword evidence="3" id="KW-1133">Transmembrane helix</keyword>
<feature type="transmembrane region" description="Helical" evidence="3">
    <location>
        <begin position="200"/>
        <end position="218"/>
    </location>
</feature>
<dbReference type="GO" id="GO:0022857">
    <property type="term" value="F:transmembrane transporter activity"/>
    <property type="evidence" value="ECO:0007669"/>
    <property type="project" value="InterPro"/>
</dbReference>
<evidence type="ECO:0000256" key="2">
    <source>
        <dbReference type="ARBA" id="ARBA00006727"/>
    </source>
</evidence>
<feature type="transmembrane region" description="Helical" evidence="3">
    <location>
        <begin position="129"/>
        <end position="155"/>
    </location>
</feature>
<dbReference type="PROSITE" id="PS50850">
    <property type="entry name" value="MFS"/>
    <property type="match status" value="1"/>
</dbReference>
<keyword evidence="6" id="KW-1185">Reference proteome</keyword>
<dbReference type="Proteomes" id="UP000037696">
    <property type="component" value="Unassembled WGS sequence"/>
</dbReference>
<evidence type="ECO:0000313" key="5">
    <source>
        <dbReference type="EMBL" id="KOS43857.1"/>
    </source>
</evidence>
<dbReference type="SUPFAM" id="SSF103473">
    <property type="entry name" value="MFS general substrate transporter"/>
    <property type="match status" value="1"/>
</dbReference>
<evidence type="ECO:0000259" key="4">
    <source>
        <dbReference type="PROSITE" id="PS50850"/>
    </source>
</evidence>